<keyword evidence="2" id="KW-1185">Reference proteome</keyword>
<comment type="caution">
    <text evidence="1">The sequence shown here is derived from an EMBL/GenBank/DDBJ whole genome shotgun (WGS) entry which is preliminary data.</text>
</comment>
<protein>
    <submittedName>
        <fullName evidence="1">Protection of telomeres protein 1</fullName>
    </submittedName>
</protein>
<organism evidence="1 2">
    <name type="scientific">Nibea albiflora</name>
    <name type="common">Yellow drum</name>
    <name type="synonym">Corvina albiflora</name>
    <dbReference type="NCBI Taxonomy" id="240163"/>
    <lineage>
        <taxon>Eukaryota</taxon>
        <taxon>Metazoa</taxon>
        <taxon>Chordata</taxon>
        <taxon>Craniata</taxon>
        <taxon>Vertebrata</taxon>
        <taxon>Euteleostomi</taxon>
        <taxon>Actinopterygii</taxon>
        <taxon>Neopterygii</taxon>
        <taxon>Teleostei</taxon>
        <taxon>Neoteleostei</taxon>
        <taxon>Acanthomorphata</taxon>
        <taxon>Eupercaria</taxon>
        <taxon>Sciaenidae</taxon>
        <taxon>Nibea</taxon>
    </lineage>
</organism>
<sequence length="809" mass="88913">MPVCVLPEGAGPGAQIPTHLTRIPISLISNNIDISNKTVKGKVVRKGPLVLLAADNFILKTVIQEEDSQADASSINVVLMGTLAKDFNQAVNQGDVVVASGFTVGKSPTVHKDKLHPCNLLMSGDNACIYVARLPPPRDPTSLPAVKRGPALSTEVSTQKYTYVGLGDLKTGSVVNVYGVVVFFKQPFKSRGTEDATQYAKDNIRLAHDNTVNFCSSLKITDQSNQKIGCTIFCEKLEDHPKIFKIGDIVRMHRVKTQFFNDSITLVNTFGFSVVTFDGAVGTNVEPRTSSRSVHFDQKDCQTVEELRSWAASQALIPSVPTTPLSAVQPKAYFDLTCQLLAKAPLDTTCTLLRVWDGTRCPHTLLKVIVEPNVTVGPTSFSTDRENLIADILVYDNHVEFARQLKPGDFLRIYNLRAIPGSSKVPGLTSSQPVEVDHLAFHLHGGTAYGRGIRVLPQNSPDVQELKRAIEAFPEDDELNDSALLEIWGTPPESLASLRASERNCTHDIEPVTLSELKRFNLGRVHHVRAQLRSYKPHRLHQALKLYCSKCSSMQDIPDDEVVAHLFLEASKEPGPCSAPPWLLSGQIDAPKDNPGSLKRALTVHLSSQLMSESRTKELIFLMGSTLEETRQLASGYQNIVPVRSSGGHLTLLDLSAPFLFRGRRKYYGCRRCSEPALRELCTEGVELIDETIIAKALGIQLLQYVLLMAFEVQDATDTLEAFLWRDAESFFGVSPEEVAANQEAQNCIHQTMDSLCPPGGSTGQRPWLDLCLMASRTEDDGGQKQPSYQICHTAFTKPPSTHSDPEPA</sequence>
<evidence type="ECO:0000313" key="2">
    <source>
        <dbReference type="Proteomes" id="UP000805704"/>
    </source>
</evidence>
<gene>
    <name evidence="1" type="primary">POT1</name>
    <name evidence="1" type="ORF">GBF38_020143</name>
</gene>
<reference evidence="1" key="1">
    <citation type="submission" date="2020-04" db="EMBL/GenBank/DDBJ databases">
        <title>A chromosome-scale assembly and high-density genetic map of the yellow drum (Nibea albiflora) genome.</title>
        <authorList>
            <person name="Xu D."/>
            <person name="Zhang W."/>
            <person name="Chen R."/>
            <person name="Tan P."/>
            <person name="Wang L."/>
            <person name="Song H."/>
            <person name="Tian L."/>
            <person name="Zhu Q."/>
            <person name="Wang B."/>
        </authorList>
    </citation>
    <scope>NUCLEOTIDE SEQUENCE</scope>
    <source>
        <strain evidence="1">ZJHYS-2018</strain>
    </source>
</reference>
<evidence type="ECO:0000313" key="1">
    <source>
        <dbReference type="EMBL" id="KAG8012402.1"/>
    </source>
</evidence>
<dbReference type="Proteomes" id="UP000805704">
    <property type="component" value="Chromosome 12"/>
</dbReference>
<accession>A0ACB7FDU8</accession>
<name>A0ACB7FDU8_NIBAL</name>
<dbReference type="EMBL" id="CM024800">
    <property type="protein sequence ID" value="KAG8012402.1"/>
    <property type="molecule type" value="Genomic_DNA"/>
</dbReference>
<proteinExistence type="predicted"/>